<dbReference type="InterPro" id="IPR005835">
    <property type="entry name" value="NTP_transferase_dom"/>
</dbReference>
<dbReference type="GO" id="GO:0004475">
    <property type="term" value="F:mannose-1-phosphate guanylyltransferase (GTP) activity"/>
    <property type="evidence" value="ECO:0007669"/>
    <property type="project" value="TreeGrafter"/>
</dbReference>
<dbReference type="InterPro" id="IPR051161">
    <property type="entry name" value="Mannose-6P_isomerase_type2"/>
</dbReference>
<protein>
    <recommendedName>
        <fullName evidence="1">Nucleotidyl transferase domain-containing protein</fullName>
    </recommendedName>
</protein>
<dbReference type="SUPFAM" id="SSF53448">
    <property type="entry name" value="Nucleotide-diphospho-sugar transferases"/>
    <property type="match status" value="1"/>
</dbReference>
<dbReference type="EMBL" id="PFEI01000142">
    <property type="protein sequence ID" value="PJE66766.1"/>
    <property type="molecule type" value="Genomic_DNA"/>
</dbReference>
<dbReference type="Gene3D" id="3.90.550.10">
    <property type="entry name" value="Spore Coat Polysaccharide Biosynthesis Protein SpsA, Chain A"/>
    <property type="match status" value="1"/>
</dbReference>
<proteinExistence type="predicted"/>
<dbReference type="InterPro" id="IPR029044">
    <property type="entry name" value="Nucleotide-diphossugar_trans"/>
</dbReference>
<sequence length="48" mass="5391">MEEQIFIILCGGTGPRLWPLSTTSHPKQLLPILSDKSLLEQTISRLTK</sequence>
<organism evidence="2 3">
    <name type="scientific">Candidatus Shapirobacteria bacterium CG10_big_fil_rev_8_21_14_0_10_36_6</name>
    <dbReference type="NCBI Taxonomy" id="1974886"/>
    <lineage>
        <taxon>Bacteria</taxon>
        <taxon>Candidatus Shapironibacteriota</taxon>
    </lineage>
</organism>
<reference evidence="3" key="1">
    <citation type="submission" date="2017-09" db="EMBL/GenBank/DDBJ databases">
        <title>Depth-based differentiation of microbial function through sediment-hosted aquifers and enrichment of novel symbionts in the deep terrestrial subsurface.</title>
        <authorList>
            <person name="Probst A.J."/>
            <person name="Ladd B."/>
            <person name="Jarett J.K."/>
            <person name="Geller-Mcgrath D.E."/>
            <person name="Sieber C.M.K."/>
            <person name="Emerson J.B."/>
            <person name="Anantharaman K."/>
            <person name="Thomas B.C."/>
            <person name="Malmstrom R."/>
            <person name="Stieglmeier M."/>
            <person name="Klingl A."/>
            <person name="Woyke T."/>
            <person name="Ryan C.M."/>
            <person name="Banfield J.F."/>
        </authorList>
    </citation>
    <scope>NUCLEOTIDE SEQUENCE [LARGE SCALE GENOMIC DNA]</scope>
</reference>
<dbReference type="Proteomes" id="UP000229766">
    <property type="component" value="Unassembled WGS sequence"/>
</dbReference>
<dbReference type="GO" id="GO:0009298">
    <property type="term" value="P:GDP-mannose biosynthetic process"/>
    <property type="evidence" value="ECO:0007669"/>
    <property type="project" value="TreeGrafter"/>
</dbReference>
<dbReference type="Pfam" id="PF00483">
    <property type="entry name" value="NTP_transferase"/>
    <property type="match status" value="1"/>
</dbReference>
<evidence type="ECO:0000259" key="1">
    <source>
        <dbReference type="Pfam" id="PF00483"/>
    </source>
</evidence>
<evidence type="ECO:0000313" key="2">
    <source>
        <dbReference type="EMBL" id="PJE66766.1"/>
    </source>
</evidence>
<dbReference type="PANTHER" id="PTHR46390:SF1">
    <property type="entry name" value="MANNOSE-1-PHOSPHATE GUANYLYLTRANSFERASE"/>
    <property type="match status" value="1"/>
</dbReference>
<accession>A0A2M8L1J7</accession>
<dbReference type="AlphaFoldDB" id="A0A2M8L1J7"/>
<feature type="non-terminal residue" evidence="2">
    <location>
        <position position="48"/>
    </location>
</feature>
<evidence type="ECO:0000313" key="3">
    <source>
        <dbReference type="Proteomes" id="UP000229766"/>
    </source>
</evidence>
<comment type="caution">
    <text evidence="2">The sequence shown here is derived from an EMBL/GenBank/DDBJ whole genome shotgun (WGS) entry which is preliminary data.</text>
</comment>
<gene>
    <name evidence="2" type="ORF">COU93_02495</name>
</gene>
<dbReference type="PANTHER" id="PTHR46390">
    <property type="entry name" value="MANNOSE-1-PHOSPHATE GUANYLYLTRANSFERASE"/>
    <property type="match status" value="1"/>
</dbReference>
<feature type="domain" description="Nucleotidyl transferase" evidence="1">
    <location>
        <begin position="7"/>
        <end position="47"/>
    </location>
</feature>
<name>A0A2M8L1J7_9BACT</name>